<evidence type="ECO:0000313" key="5">
    <source>
        <dbReference type="Proteomes" id="UP001156141"/>
    </source>
</evidence>
<proteinExistence type="inferred from homology"/>
<dbReference type="Gene3D" id="2.30.130.110">
    <property type="match status" value="1"/>
</dbReference>
<evidence type="ECO:0000256" key="1">
    <source>
        <dbReference type="ARBA" id="ARBA00010986"/>
    </source>
</evidence>
<keyword evidence="5" id="KW-1185">Reference proteome</keyword>
<dbReference type="Pfam" id="PF04295">
    <property type="entry name" value="GD_AH_second"/>
    <property type="match status" value="1"/>
</dbReference>
<dbReference type="Pfam" id="PF08666">
    <property type="entry name" value="SAF"/>
    <property type="match status" value="1"/>
</dbReference>
<accession>A0ABS9RFC6</accession>
<dbReference type="EMBL" id="JAKVQD010000001">
    <property type="protein sequence ID" value="MCH4551646.1"/>
    <property type="molecule type" value="Genomic_DNA"/>
</dbReference>
<dbReference type="InterPro" id="IPR013974">
    <property type="entry name" value="SAF"/>
</dbReference>
<evidence type="ECO:0000313" key="4">
    <source>
        <dbReference type="EMBL" id="MCH4551646.1"/>
    </source>
</evidence>
<dbReference type="SMART" id="SM00858">
    <property type="entry name" value="SAF"/>
    <property type="match status" value="1"/>
</dbReference>
<feature type="domain" description="SAF" evidence="3">
    <location>
        <begin position="15"/>
        <end position="86"/>
    </location>
</feature>
<dbReference type="InterPro" id="IPR044144">
    <property type="entry name" value="SAF_UxaA/GarD"/>
</dbReference>
<keyword evidence="2" id="KW-0456">Lyase</keyword>
<protein>
    <submittedName>
        <fullName evidence="4">Altronate dehydratase family protein</fullName>
    </submittedName>
</protein>
<dbReference type="InterPro" id="IPR048332">
    <property type="entry name" value="GD_AH_C"/>
</dbReference>
<comment type="similarity">
    <text evidence="1">Belongs to the UxaA family.</text>
</comment>
<name>A0ABS9RFC6_9FLAO</name>
<dbReference type="PANTHER" id="PTHR30536:SF5">
    <property type="entry name" value="ALTRONATE DEHYDRATASE"/>
    <property type="match status" value="1"/>
</dbReference>
<dbReference type="RefSeq" id="WP_240571973.1">
    <property type="nucleotide sequence ID" value="NZ_CP136709.1"/>
</dbReference>
<dbReference type="InterPro" id="IPR052172">
    <property type="entry name" value="UxaA_altronate/galactarate_dh"/>
</dbReference>
<dbReference type="CDD" id="cd11613">
    <property type="entry name" value="SAF_AH_GD"/>
    <property type="match status" value="1"/>
</dbReference>
<comment type="caution">
    <text evidence="4">The sequence shown here is derived from an EMBL/GenBank/DDBJ whole genome shotgun (WGS) entry which is preliminary data.</text>
</comment>
<dbReference type="Pfam" id="PF20629">
    <property type="entry name" value="GD_AH_C"/>
    <property type="match status" value="1"/>
</dbReference>
<sequence length="554" mass="59702">MIGNRQEILKIHAKDNVLVALTDLVKGTELSFENQSYTLVDAIPAKHKFSTENFKVGDPIYMYGVLVGRAKIDIPEGGLITTENLEHDTEHYSADHVVEKVQWQAPDISKFKNKTFLGYHRTNGTVGTENNWLIIPLVFCQNRNVEVLKSALVDKLGFGKQQHLGLNVDTLIETYKSGGSVEAILEQDILKEADEVYKNPLFPNVDGIRFLTHDGGCGGSTSDAIALCHLLAGYINNPNVAGATVLSLGCQHAQSKILQDALSKMAPNNDKPVYFLEQQHMNSEKELLAEAVKKTFVGLIEANKVERQPATLDKLVIGLECGGSDGFSGISANPVLGYVSDLLVGLGGATVLAEFPELNGVEQELINRCQSKEKADKFSNIMAVYNEKATLLGGGFSANPSPGNIKDGLITDAIKSAGAAKKGGTSPVEDVLDYTEQVVKPGLNLLCTPGNDVESTTGLAGSGTNIILFTTGLGTPTGNPITPVIKVSSNTKLFNRMNDIIDFNTGGVIDGEATIEETGEQLLEFVIEVASGKQVKARKLEQNDFIPWKRGMSL</sequence>
<dbReference type="PANTHER" id="PTHR30536">
    <property type="entry name" value="ALTRONATE/GALACTARATE DEHYDRATASE"/>
    <property type="match status" value="1"/>
</dbReference>
<dbReference type="InterPro" id="IPR007392">
    <property type="entry name" value="GD_AH_second"/>
</dbReference>
<gene>
    <name evidence="4" type="ORF">MKW35_03370</name>
</gene>
<dbReference type="Proteomes" id="UP001156141">
    <property type="component" value="Unassembled WGS sequence"/>
</dbReference>
<evidence type="ECO:0000259" key="3">
    <source>
        <dbReference type="SMART" id="SM00858"/>
    </source>
</evidence>
<reference evidence="4" key="1">
    <citation type="submission" date="2022-02" db="EMBL/GenBank/DDBJ databases">
        <title>Aestuariibaculum sp., a marine bacterium isolated from sediment in Guangxi.</title>
        <authorList>
            <person name="Ying J."/>
        </authorList>
    </citation>
    <scope>NUCLEOTIDE SEQUENCE</scope>
    <source>
        <strain evidence="4">L182</strain>
    </source>
</reference>
<evidence type="ECO:0000256" key="2">
    <source>
        <dbReference type="ARBA" id="ARBA00023239"/>
    </source>
</evidence>
<organism evidence="4 5">
    <name type="scientific">Aestuariibaculum lutulentum</name>
    <dbReference type="NCBI Taxonomy" id="2920935"/>
    <lineage>
        <taxon>Bacteria</taxon>
        <taxon>Pseudomonadati</taxon>
        <taxon>Bacteroidota</taxon>
        <taxon>Flavobacteriia</taxon>
        <taxon>Flavobacteriales</taxon>
        <taxon>Flavobacteriaceae</taxon>
    </lineage>
</organism>